<feature type="region of interest" description="Disordered" evidence="1">
    <location>
        <begin position="467"/>
        <end position="536"/>
    </location>
</feature>
<proteinExistence type="predicted"/>
<reference evidence="2 3" key="1">
    <citation type="journal article" date="2013" name="MBio">
        <title>Genome sequencing of the plant pathogen Taphrina deformans, the causal agent of peach leaf curl.</title>
        <authorList>
            <person name="Cisse O.H."/>
            <person name="Almeida J.M.G.C.F."/>
            <person name="Fonseca A."/>
            <person name="Kumar A.A."/>
            <person name="Salojaervi J."/>
            <person name="Overmyer K."/>
            <person name="Hauser P.M."/>
            <person name="Pagni M."/>
        </authorList>
    </citation>
    <scope>NUCLEOTIDE SEQUENCE [LARGE SCALE GENOMIC DNA]</scope>
    <source>
        <strain evidence="3">PYCC 5710 / ATCC 11124 / CBS 356.35 / IMI 108563 / JCM 9778 / NBRC 8474</strain>
    </source>
</reference>
<evidence type="ECO:0000313" key="2">
    <source>
        <dbReference type="EMBL" id="CCG83218.1"/>
    </source>
</evidence>
<feature type="region of interest" description="Disordered" evidence="1">
    <location>
        <begin position="1"/>
        <end position="22"/>
    </location>
</feature>
<feature type="compositionally biased region" description="Basic and acidic residues" evidence="1">
    <location>
        <begin position="518"/>
        <end position="535"/>
    </location>
</feature>
<feature type="region of interest" description="Disordered" evidence="1">
    <location>
        <begin position="329"/>
        <end position="436"/>
    </location>
</feature>
<comment type="caution">
    <text evidence="2">The sequence shown here is derived from an EMBL/GenBank/DDBJ whole genome shotgun (WGS) entry which is preliminary data.</text>
</comment>
<dbReference type="OrthoDB" id="418495at2759"/>
<feature type="compositionally biased region" description="Polar residues" evidence="1">
    <location>
        <begin position="60"/>
        <end position="71"/>
    </location>
</feature>
<feature type="compositionally biased region" description="Polar residues" evidence="1">
    <location>
        <begin position="368"/>
        <end position="432"/>
    </location>
</feature>
<dbReference type="Proteomes" id="UP000013776">
    <property type="component" value="Unassembled WGS sequence"/>
</dbReference>
<keyword evidence="3" id="KW-1185">Reference proteome</keyword>
<gene>
    <name evidence="2" type="ORF">TAPDE_003384</name>
</gene>
<feature type="region of interest" description="Disordered" evidence="1">
    <location>
        <begin position="52"/>
        <end position="71"/>
    </location>
</feature>
<protein>
    <submittedName>
        <fullName evidence="2">Uncharacterized protein</fullName>
    </submittedName>
</protein>
<dbReference type="AlphaFoldDB" id="R4XBQ0"/>
<organism evidence="2 3">
    <name type="scientific">Taphrina deformans (strain PYCC 5710 / ATCC 11124 / CBS 356.35 / IMI 108563 / JCM 9778 / NBRC 8474)</name>
    <name type="common">Peach leaf curl fungus</name>
    <name type="synonym">Lalaria deformans</name>
    <dbReference type="NCBI Taxonomy" id="1097556"/>
    <lineage>
        <taxon>Eukaryota</taxon>
        <taxon>Fungi</taxon>
        <taxon>Dikarya</taxon>
        <taxon>Ascomycota</taxon>
        <taxon>Taphrinomycotina</taxon>
        <taxon>Taphrinomycetes</taxon>
        <taxon>Taphrinales</taxon>
        <taxon>Taphrinaceae</taxon>
        <taxon>Taphrina</taxon>
    </lineage>
</organism>
<dbReference type="VEuPathDB" id="FungiDB:TAPDE_003384"/>
<sequence>MSLLAPSMQRYGSSHSQHDVRSASRADSVLDYYVSGASSREVSPNRLLKTAMNGSREKVSQSSLSRIGSPNSYRHSDSFNYDEFGYDSRYQAIVEARNEKPETATTLFPAIQNDATDPTKSTAIDNGSFKRVYSLSRIPVPRDRYSNHSIAGEATRIPYQAKPKDNLSETAHHEAAEHHTVPQLTLNDESTLYKGIPRSTSMPLNQLAKLRTSFDDPGMNKFGSLPARKARSNNQSGMQRSASLTENTRQTEFKDYRALREEQARRIQLINQAPSGPPPWLGKFQPDPRLPAEQQMLPTVARKLALGQWIEDGGAEESFDSMWETHKTWTSPASKRASAYEPPALSTTQEEQCNDEFQSPPLAHSPRLSYTPQLEPQQSPILGQNPSTSLHRQTSSFGTNMPNFSRRSVHNVGTPQLVQNSPHARTDSSGPSSDRRLTDATEQLAVAPLPSENRGLGLVDLPKTTVSGQAASSTAHISQNPDDQTTTTTTTTESRHRQAPAPAPAPKAGQASIAAMHRHADPRVKREAKAVDQRKIEKKARCCVVM</sequence>
<evidence type="ECO:0000256" key="1">
    <source>
        <dbReference type="SAM" id="MobiDB-lite"/>
    </source>
</evidence>
<dbReference type="EMBL" id="CAHR02000130">
    <property type="protein sequence ID" value="CCG83218.1"/>
    <property type="molecule type" value="Genomic_DNA"/>
</dbReference>
<feature type="compositionally biased region" description="Polar residues" evidence="1">
    <location>
        <begin position="232"/>
        <end position="248"/>
    </location>
</feature>
<name>R4XBQ0_TAPDE</name>
<accession>R4XBQ0</accession>
<feature type="compositionally biased region" description="Polar residues" evidence="1">
    <location>
        <begin position="467"/>
        <end position="484"/>
    </location>
</feature>
<feature type="region of interest" description="Disordered" evidence="1">
    <location>
        <begin position="218"/>
        <end position="251"/>
    </location>
</feature>
<evidence type="ECO:0000313" key="3">
    <source>
        <dbReference type="Proteomes" id="UP000013776"/>
    </source>
</evidence>
<feature type="compositionally biased region" description="Polar residues" evidence="1">
    <location>
        <begin position="345"/>
        <end position="357"/>
    </location>
</feature>